<proteinExistence type="predicted"/>
<reference evidence="1" key="1">
    <citation type="submission" date="2015-10" db="EMBL/GenBank/DDBJ databases">
        <authorList>
            <person name="Gilbert D.G."/>
        </authorList>
    </citation>
    <scope>NUCLEOTIDE SEQUENCE</scope>
    <source>
        <strain evidence="1">Phyl III-seqv23</strain>
    </source>
</reference>
<accession>A0A0S4TTZ3</accession>
<organism evidence="1">
    <name type="scientific">Ralstonia solanacearum</name>
    <name type="common">Pseudomonas solanacearum</name>
    <dbReference type="NCBI Taxonomy" id="305"/>
    <lineage>
        <taxon>Bacteria</taxon>
        <taxon>Pseudomonadati</taxon>
        <taxon>Pseudomonadota</taxon>
        <taxon>Betaproteobacteria</taxon>
        <taxon>Burkholderiales</taxon>
        <taxon>Burkholderiaceae</taxon>
        <taxon>Ralstonia</taxon>
        <taxon>Ralstonia solanacearum species complex</taxon>
    </lineage>
</organism>
<dbReference type="EMBL" id="LN899819">
    <property type="protein sequence ID" value="CUV13496.1"/>
    <property type="molecule type" value="Genomic_DNA"/>
</dbReference>
<evidence type="ECO:0000313" key="1">
    <source>
        <dbReference type="EMBL" id="CUV13496.1"/>
    </source>
</evidence>
<dbReference type="AlphaFoldDB" id="A0A0S4TTZ3"/>
<protein>
    <submittedName>
        <fullName evidence="1">Uncharacterized protein</fullName>
    </submittedName>
</protein>
<name>A0A0S4TTZ3_RALSL</name>
<sequence>MMNARLEHGKKSLELYHESI</sequence>
<gene>
    <name evidence="1" type="ORF">RUN39_v1_590054</name>
</gene>